<keyword evidence="2" id="KW-1185">Reference proteome</keyword>
<accession>A0A3M7SW89</accession>
<proteinExistence type="predicted"/>
<protein>
    <submittedName>
        <fullName evidence="1">Uncharacterized protein</fullName>
    </submittedName>
</protein>
<gene>
    <name evidence="1" type="ORF">BpHYR1_005975</name>
</gene>
<name>A0A3M7SW89_BRAPC</name>
<dbReference type="AlphaFoldDB" id="A0A3M7SW89"/>
<reference evidence="1 2" key="1">
    <citation type="journal article" date="2018" name="Sci. Rep.">
        <title>Genomic signatures of local adaptation to the degree of environmental predictability in rotifers.</title>
        <authorList>
            <person name="Franch-Gras L."/>
            <person name="Hahn C."/>
            <person name="Garcia-Roger E.M."/>
            <person name="Carmona M.J."/>
            <person name="Serra M."/>
            <person name="Gomez A."/>
        </authorList>
    </citation>
    <scope>NUCLEOTIDE SEQUENCE [LARGE SCALE GENOMIC DNA]</scope>
    <source>
        <strain evidence="1">HYR1</strain>
    </source>
</reference>
<comment type="caution">
    <text evidence="1">The sequence shown here is derived from an EMBL/GenBank/DDBJ whole genome shotgun (WGS) entry which is preliminary data.</text>
</comment>
<dbReference type="Proteomes" id="UP000276133">
    <property type="component" value="Unassembled WGS sequence"/>
</dbReference>
<evidence type="ECO:0000313" key="1">
    <source>
        <dbReference type="EMBL" id="RNA40084.1"/>
    </source>
</evidence>
<dbReference type="EMBL" id="REGN01000677">
    <property type="protein sequence ID" value="RNA40084.1"/>
    <property type="molecule type" value="Genomic_DNA"/>
</dbReference>
<evidence type="ECO:0000313" key="2">
    <source>
        <dbReference type="Proteomes" id="UP000276133"/>
    </source>
</evidence>
<organism evidence="1 2">
    <name type="scientific">Brachionus plicatilis</name>
    <name type="common">Marine rotifer</name>
    <name type="synonym">Brachionus muelleri</name>
    <dbReference type="NCBI Taxonomy" id="10195"/>
    <lineage>
        <taxon>Eukaryota</taxon>
        <taxon>Metazoa</taxon>
        <taxon>Spiralia</taxon>
        <taxon>Gnathifera</taxon>
        <taxon>Rotifera</taxon>
        <taxon>Eurotatoria</taxon>
        <taxon>Monogononta</taxon>
        <taxon>Pseudotrocha</taxon>
        <taxon>Ploima</taxon>
        <taxon>Brachionidae</taxon>
        <taxon>Brachionus</taxon>
    </lineage>
</organism>
<sequence length="286" mass="32497">MSAMVLELNFALWQKMFSSFYNQISKLSVDLTSLGHNQNRSITQIIIPDKQLNYQSLLIKYRQCKPHKQCKSDKLLINTESSAKKLKEMTIKEATRMIEKTENESKTIRPSLVRRHTITTMPISAACLVKDNTFGNLNGKYSQHGCQTPTDFAVKDTKAFVGSFTHTSNSHTSTPLRRAETLYRKHTYIPEDNEQVNTPKSIKLANSVGSTPAKVSNNFNNDFYRLCTDTFFDGSEPNFANSQSDSVNSLPFKLKQVESEHLDDLQSNVSSHVNNLFDQWLVNSKN</sequence>